<feature type="signal peptide" evidence="1">
    <location>
        <begin position="1"/>
        <end position="20"/>
    </location>
</feature>
<proteinExistence type="predicted"/>
<sequence>MCKGVVVVATVFLTFVLVNAKPAPQLENNDSEPLKPRDNLHYVYAFWLGRPFYESDDDSGGNVYSNLLANRRTSTMSYAQVG</sequence>
<keyword evidence="3" id="KW-1185">Reference proteome</keyword>
<evidence type="ECO:0000313" key="2">
    <source>
        <dbReference type="EMBL" id="KZC12002.1"/>
    </source>
</evidence>
<dbReference type="AlphaFoldDB" id="A0A154PJI6"/>
<feature type="chain" id="PRO_5007599617" evidence="1">
    <location>
        <begin position="21"/>
        <end position="82"/>
    </location>
</feature>
<keyword evidence="1" id="KW-0732">Signal</keyword>
<organism evidence="2 3">
    <name type="scientific">Dufourea novaeangliae</name>
    <name type="common">Sweat bee</name>
    <dbReference type="NCBI Taxonomy" id="178035"/>
    <lineage>
        <taxon>Eukaryota</taxon>
        <taxon>Metazoa</taxon>
        <taxon>Ecdysozoa</taxon>
        <taxon>Arthropoda</taxon>
        <taxon>Hexapoda</taxon>
        <taxon>Insecta</taxon>
        <taxon>Pterygota</taxon>
        <taxon>Neoptera</taxon>
        <taxon>Endopterygota</taxon>
        <taxon>Hymenoptera</taxon>
        <taxon>Apocrita</taxon>
        <taxon>Aculeata</taxon>
        <taxon>Apoidea</taxon>
        <taxon>Anthophila</taxon>
        <taxon>Halictidae</taxon>
        <taxon>Rophitinae</taxon>
        <taxon>Dufourea</taxon>
    </lineage>
</organism>
<dbReference type="Proteomes" id="UP000076502">
    <property type="component" value="Unassembled WGS sequence"/>
</dbReference>
<reference evidence="2 3" key="1">
    <citation type="submission" date="2015-07" db="EMBL/GenBank/DDBJ databases">
        <title>The genome of Dufourea novaeangliae.</title>
        <authorList>
            <person name="Pan H."/>
            <person name="Kapheim K."/>
        </authorList>
    </citation>
    <scope>NUCLEOTIDE SEQUENCE [LARGE SCALE GENOMIC DNA]</scope>
    <source>
        <strain evidence="2">0120121106</strain>
        <tissue evidence="2">Whole body</tissue>
    </source>
</reference>
<protein>
    <submittedName>
        <fullName evidence="2">Uncharacterized protein</fullName>
    </submittedName>
</protein>
<accession>A0A154PJI6</accession>
<gene>
    <name evidence="2" type="ORF">WN55_03507</name>
</gene>
<evidence type="ECO:0000256" key="1">
    <source>
        <dbReference type="SAM" id="SignalP"/>
    </source>
</evidence>
<evidence type="ECO:0000313" key="3">
    <source>
        <dbReference type="Proteomes" id="UP000076502"/>
    </source>
</evidence>
<name>A0A154PJI6_DUFNO</name>
<dbReference type="EMBL" id="KQ434936">
    <property type="protein sequence ID" value="KZC12002.1"/>
    <property type="molecule type" value="Genomic_DNA"/>
</dbReference>